<organism evidence="1 2">
    <name type="scientific">Violaceomyces palustris</name>
    <dbReference type="NCBI Taxonomy" id="1673888"/>
    <lineage>
        <taxon>Eukaryota</taxon>
        <taxon>Fungi</taxon>
        <taxon>Dikarya</taxon>
        <taxon>Basidiomycota</taxon>
        <taxon>Ustilaginomycotina</taxon>
        <taxon>Ustilaginomycetes</taxon>
        <taxon>Violaceomycetales</taxon>
        <taxon>Violaceomycetaceae</taxon>
        <taxon>Violaceomyces</taxon>
    </lineage>
</organism>
<keyword evidence="2" id="KW-1185">Reference proteome</keyword>
<accession>A0ACD0NXV9</accession>
<evidence type="ECO:0000313" key="1">
    <source>
        <dbReference type="EMBL" id="PWN50559.1"/>
    </source>
</evidence>
<protein>
    <submittedName>
        <fullName evidence="1">Uncharacterized protein</fullName>
    </submittedName>
</protein>
<sequence>MASKFLSMGSFMPRDEASDAAAAMAAYQAGIDYAIKFIVLYLVECLAVVVCVGSMALCASPRVRKSPVFVIISTVTLLCIVACGINVSQNHDLVVTPSEGIDRARYTTIIAIGFFIPFLADFTLLFRILAFYPPRSCSWWKPLVAVAFPALVKVPRFIIIIMYVHYCWRATDNAGSMAIVVNRVNQTQLAVCDWGMMLADQLYCTLFLMNKLYRLGWGWGDEKFVSRSFISTLRAVLYSALASFAIPTFFLIALIIMQVLKYRPDLEGYVFTTFFHVSIAGTAFACLWPAIRADRRQNKKNLALHSSGLTGTCYKCGEEGGARSHNISGTAFVSQSHFDGRQIISTVEMVNDSADSLPPFSSLREKPAGARTNPFDQDGTQPPVVLYDESRDTKSSPSSPGLSRGSTEEVSSHEQAANRKLNQQNTTQARQGRGVGDASSGSEEVMGSSHMPLTPASGEGNLALGSRFESARNFTPSSHPYSIQMMEIQREAEAAAIQSRSQRSVMPSSDRDLEIASQVAGRTRGHRACSISNVNQLTPIHSVPEHDVDAFAGSMSQSCPSPRVPIQSAANRSNILYEGKGPKPVDFSGIRIETTEETWTD</sequence>
<evidence type="ECO:0000313" key="2">
    <source>
        <dbReference type="Proteomes" id="UP000245626"/>
    </source>
</evidence>
<dbReference type="EMBL" id="KZ819919">
    <property type="protein sequence ID" value="PWN50559.1"/>
    <property type="molecule type" value="Genomic_DNA"/>
</dbReference>
<proteinExistence type="predicted"/>
<reference evidence="1 2" key="1">
    <citation type="journal article" date="2018" name="Mol. Biol. Evol.">
        <title>Broad Genomic Sampling Reveals a Smut Pathogenic Ancestry of the Fungal Clade Ustilaginomycotina.</title>
        <authorList>
            <person name="Kijpornyongpan T."/>
            <person name="Mondo S.J."/>
            <person name="Barry K."/>
            <person name="Sandor L."/>
            <person name="Lee J."/>
            <person name="Lipzen A."/>
            <person name="Pangilinan J."/>
            <person name="LaButti K."/>
            <person name="Hainaut M."/>
            <person name="Henrissat B."/>
            <person name="Grigoriev I.V."/>
            <person name="Spatafora J.W."/>
            <person name="Aime M.C."/>
        </authorList>
    </citation>
    <scope>NUCLEOTIDE SEQUENCE [LARGE SCALE GENOMIC DNA]</scope>
    <source>
        <strain evidence="1 2">SA 807</strain>
    </source>
</reference>
<gene>
    <name evidence="1" type="ORF">IE53DRAFT_88751</name>
</gene>
<dbReference type="Proteomes" id="UP000245626">
    <property type="component" value="Unassembled WGS sequence"/>
</dbReference>
<name>A0ACD0NXV9_9BASI</name>